<name>I0ILG1_LEPFC</name>
<evidence type="ECO:0000313" key="13">
    <source>
        <dbReference type="EMBL" id="BAM06110.1"/>
    </source>
</evidence>
<dbReference type="PROSITE" id="PS50885">
    <property type="entry name" value="HAMP"/>
    <property type="match status" value="1"/>
</dbReference>
<dbReference type="CDD" id="cd00082">
    <property type="entry name" value="HisKA"/>
    <property type="match status" value="1"/>
</dbReference>
<dbReference type="SUPFAM" id="SSF47384">
    <property type="entry name" value="Homodimeric domain of signal transducing histidine kinase"/>
    <property type="match status" value="1"/>
</dbReference>
<evidence type="ECO:0000256" key="3">
    <source>
        <dbReference type="ARBA" id="ARBA00012438"/>
    </source>
</evidence>
<feature type="domain" description="Histidine kinase" evidence="11">
    <location>
        <begin position="330"/>
        <end position="535"/>
    </location>
</feature>
<dbReference type="Pfam" id="PF00672">
    <property type="entry name" value="HAMP"/>
    <property type="match status" value="1"/>
</dbReference>
<dbReference type="EMBL" id="AP012342">
    <property type="protein sequence ID" value="BAM06110.1"/>
    <property type="molecule type" value="Genomic_DNA"/>
</dbReference>
<dbReference type="eggNOG" id="COG3850">
    <property type="taxonomic scope" value="Bacteria"/>
</dbReference>
<dbReference type="PROSITE" id="PS50109">
    <property type="entry name" value="HIS_KIN"/>
    <property type="match status" value="1"/>
</dbReference>
<dbReference type="OrthoDB" id="1931120at2"/>
<dbReference type="InterPro" id="IPR003594">
    <property type="entry name" value="HATPase_dom"/>
</dbReference>
<reference evidence="14" key="2">
    <citation type="submission" date="2012-03" db="EMBL/GenBank/DDBJ databases">
        <title>The complete genome sequence of the pioneer microbe on fresh volcanic deposit, Leptospirillum ferrooxidans strain C2-3.</title>
        <authorList>
            <person name="Fujimura R."/>
            <person name="Sato Y."/>
            <person name="Nishizawa T."/>
            <person name="Nanba K."/>
            <person name="Oshima K."/>
            <person name="Hattori M."/>
            <person name="Kamijo T."/>
            <person name="Ohta H."/>
        </authorList>
    </citation>
    <scope>NUCLEOTIDE SEQUENCE [LARGE SCALE GENOMIC DNA]</scope>
    <source>
        <strain evidence="14">C2-3</strain>
    </source>
</reference>
<dbReference type="InterPro" id="IPR036890">
    <property type="entry name" value="HATPase_C_sf"/>
</dbReference>
<sequence length="545" mass="60382">MTIQPPIRLQPLMIVIVAALISALMGAFAFWDNILVHRGAVLALENEGRLVAQEFAFGVEMHHEADRILPAANGATGSRATVDRRGLIALQKEMKAVMTIRHNVKRVDLLTEGEEFPRIISYPNTPLSLKESQAHTVVISHHLNWISVREPIGTRSGLYVVVPFLHHNKKLGTVGVLISLYEADMLAQREQNRTLLLLLSGFLLLAFLLSIVVKKLVLTPLYQVSQAMERVGEGDLDVRVDPVGTFEIRQFSGGFNKMLSILSDRTEENRKLLQRVQEFNDTLTNKITEATHELIQKNASLEEAGRNMFFFQRKLSELEKMAAIGESLAIVAHELGNPLHSISGHVELSLEEEGLPPSVEKHLHVILGQIDRMIKAIRKLLSMSRRDPPPTTSLNLPSLIEDILFLVQPRTESMGITITYQFPPECPLVQSDRESLQGVFLNFIENAIDASGQHGTIEISGHQNGDYVEIHVQDSGPGVPEDLVERIFEPFFTTKSHGTGLGLAISRKIIDDLGGNLSLGTGPGGHFVVMVPVGRNRGQNPLNTF</sequence>
<dbReference type="PANTHER" id="PTHR43065">
    <property type="entry name" value="SENSOR HISTIDINE KINASE"/>
    <property type="match status" value="1"/>
</dbReference>
<dbReference type="EC" id="2.7.13.3" evidence="3"/>
<keyword evidence="10" id="KW-0812">Transmembrane</keyword>
<dbReference type="GO" id="GO:0016020">
    <property type="term" value="C:membrane"/>
    <property type="evidence" value="ECO:0007669"/>
    <property type="project" value="UniProtKB-SubCell"/>
</dbReference>
<dbReference type="Gene3D" id="6.10.340.10">
    <property type="match status" value="1"/>
</dbReference>
<dbReference type="Gene3D" id="3.30.565.10">
    <property type="entry name" value="Histidine kinase-like ATPase, C-terminal domain"/>
    <property type="match status" value="1"/>
</dbReference>
<dbReference type="CDD" id="cd06225">
    <property type="entry name" value="HAMP"/>
    <property type="match status" value="1"/>
</dbReference>
<evidence type="ECO:0000256" key="5">
    <source>
        <dbReference type="ARBA" id="ARBA00022679"/>
    </source>
</evidence>
<evidence type="ECO:0000259" key="11">
    <source>
        <dbReference type="PROSITE" id="PS50109"/>
    </source>
</evidence>
<keyword evidence="5" id="KW-0808">Transferase</keyword>
<gene>
    <name evidence="13" type="ordered locus">LFE_0389</name>
</gene>
<evidence type="ECO:0000313" key="14">
    <source>
        <dbReference type="Proteomes" id="UP000007382"/>
    </source>
</evidence>
<dbReference type="SMART" id="SM00304">
    <property type="entry name" value="HAMP"/>
    <property type="match status" value="1"/>
</dbReference>
<dbReference type="GO" id="GO:0000155">
    <property type="term" value="F:phosphorelay sensor kinase activity"/>
    <property type="evidence" value="ECO:0007669"/>
    <property type="project" value="InterPro"/>
</dbReference>
<evidence type="ECO:0000256" key="9">
    <source>
        <dbReference type="ARBA" id="ARBA00023012"/>
    </source>
</evidence>
<dbReference type="SUPFAM" id="SSF158472">
    <property type="entry name" value="HAMP domain-like"/>
    <property type="match status" value="1"/>
</dbReference>
<dbReference type="SMART" id="SM00387">
    <property type="entry name" value="HATPase_c"/>
    <property type="match status" value="1"/>
</dbReference>
<dbReference type="SUPFAM" id="SSF55874">
    <property type="entry name" value="ATPase domain of HSP90 chaperone/DNA topoisomerase II/histidine kinase"/>
    <property type="match status" value="1"/>
</dbReference>
<keyword evidence="14" id="KW-1185">Reference proteome</keyword>
<evidence type="ECO:0000256" key="4">
    <source>
        <dbReference type="ARBA" id="ARBA00022553"/>
    </source>
</evidence>
<evidence type="ECO:0000256" key="7">
    <source>
        <dbReference type="ARBA" id="ARBA00022777"/>
    </source>
</evidence>
<keyword evidence="10" id="KW-0472">Membrane</keyword>
<keyword evidence="8" id="KW-0067">ATP-binding</keyword>
<dbReference type="InterPro" id="IPR003660">
    <property type="entry name" value="HAMP_dom"/>
</dbReference>
<evidence type="ECO:0000256" key="10">
    <source>
        <dbReference type="SAM" id="Phobius"/>
    </source>
</evidence>
<proteinExistence type="predicted"/>
<dbReference type="PRINTS" id="PR00344">
    <property type="entry name" value="BCTRLSENSOR"/>
</dbReference>
<evidence type="ECO:0000256" key="8">
    <source>
        <dbReference type="ARBA" id="ARBA00022840"/>
    </source>
</evidence>
<keyword evidence="7 13" id="KW-0418">Kinase</keyword>
<comment type="catalytic activity">
    <reaction evidence="1">
        <text>ATP + protein L-histidine = ADP + protein N-phospho-L-histidine.</text>
        <dbReference type="EC" id="2.7.13.3"/>
    </reaction>
</comment>
<dbReference type="Pfam" id="PF02518">
    <property type="entry name" value="HATPase_c"/>
    <property type="match status" value="1"/>
</dbReference>
<dbReference type="AlphaFoldDB" id="I0ILG1"/>
<accession>I0ILG1</accession>
<organism evidence="13 14">
    <name type="scientific">Leptospirillum ferrooxidans (strain C2-3)</name>
    <dbReference type="NCBI Taxonomy" id="1162668"/>
    <lineage>
        <taxon>Bacteria</taxon>
        <taxon>Pseudomonadati</taxon>
        <taxon>Nitrospirota</taxon>
        <taxon>Nitrospiria</taxon>
        <taxon>Nitrospirales</taxon>
        <taxon>Nitrospiraceae</taxon>
        <taxon>Leptospirillum</taxon>
    </lineage>
</organism>
<dbReference type="InterPro" id="IPR005467">
    <property type="entry name" value="His_kinase_dom"/>
</dbReference>
<comment type="subcellular location">
    <subcellularLocation>
        <location evidence="2">Membrane</location>
    </subcellularLocation>
</comment>
<dbReference type="STRING" id="1162668.LFE_0389"/>
<dbReference type="RefSeq" id="WP_014448603.1">
    <property type="nucleotide sequence ID" value="NC_017094.1"/>
</dbReference>
<dbReference type="Gene3D" id="1.10.287.130">
    <property type="match status" value="1"/>
</dbReference>
<keyword evidence="9" id="KW-0902">Two-component regulatory system</keyword>
<dbReference type="CDD" id="cd00075">
    <property type="entry name" value="HATPase"/>
    <property type="match status" value="1"/>
</dbReference>
<dbReference type="InterPro" id="IPR004358">
    <property type="entry name" value="Sig_transdc_His_kin-like_C"/>
</dbReference>
<feature type="domain" description="HAMP" evidence="12">
    <location>
        <begin position="215"/>
        <end position="267"/>
    </location>
</feature>
<dbReference type="PANTHER" id="PTHR43065:SF10">
    <property type="entry name" value="PEROXIDE STRESS-ACTIVATED HISTIDINE KINASE MAK3"/>
    <property type="match status" value="1"/>
</dbReference>
<feature type="transmembrane region" description="Helical" evidence="10">
    <location>
        <begin position="12"/>
        <end position="31"/>
    </location>
</feature>
<dbReference type="InterPro" id="IPR003661">
    <property type="entry name" value="HisK_dim/P_dom"/>
</dbReference>
<evidence type="ECO:0000259" key="12">
    <source>
        <dbReference type="PROSITE" id="PS50885"/>
    </source>
</evidence>
<feature type="transmembrane region" description="Helical" evidence="10">
    <location>
        <begin position="195"/>
        <end position="213"/>
    </location>
</feature>
<dbReference type="KEGG" id="lfc:LFE_0389"/>
<dbReference type="SMART" id="SM00388">
    <property type="entry name" value="HisKA"/>
    <property type="match status" value="1"/>
</dbReference>
<dbReference type="InterPro" id="IPR036097">
    <property type="entry name" value="HisK_dim/P_sf"/>
</dbReference>
<dbReference type="Proteomes" id="UP000007382">
    <property type="component" value="Chromosome"/>
</dbReference>
<dbReference type="GO" id="GO:0005524">
    <property type="term" value="F:ATP binding"/>
    <property type="evidence" value="ECO:0007669"/>
    <property type="project" value="UniProtKB-KW"/>
</dbReference>
<dbReference type="Pfam" id="PF00512">
    <property type="entry name" value="HisKA"/>
    <property type="match status" value="1"/>
</dbReference>
<dbReference type="HOGENOM" id="CLU_000445_89_29_0"/>
<reference evidence="13 14" key="1">
    <citation type="journal article" date="2012" name="J. Bacteriol.">
        <title>Complete Genome Sequence of Leptospirillum ferrooxidans Strain C2-3, Isolated from a Fresh Volcanic Ash Deposit on the Island of Miyake, Japan.</title>
        <authorList>
            <person name="Fujimura R."/>
            <person name="Sato Y."/>
            <person name="Nishizawa T."/>
            <person name="Oshima K."/>
            <person name="Kim S.-W."/>
            <person name="Hattori M."/>
            <person name="Kamijo T."/>
            <person name="Ohta H."/>
        </authorList>
    </citation>
    <scope>NUCLEOTIDE SEQUENCE [LARGE SCALE GENOMIC DNA]</scope>
    <source>
        <strain evidence="13 14">C2-3</strain>
    </source>
</reference>
<protein>
    <recommendedName>
        <fullName evidence="3">histidine kinase</fullName>
        <ecNumber evidence="3">2.7.13.3</ecNumber>
    </recommendedName>
</protein>
<evidence type="ECO:0000256" key="2">
    <source>
        <dbReference type="ARBA" id="ARBA00004370"/>
    </source>
</evidence>
<evidence type="ECO:0000256" key="1">
    <source>
        <dbReference type="ARBA" id="ARBA00000085"/>
    </source>
</evidence>
<keyword evidence="6" id="KW-0547">Nucleotide-binding</keyword>
<evidence type="ECO:0000256" key="6">
    <source>
        <dbReference type="ARBA" id="ARBA00022741"/>
    </source>
</evidence>
<dbReference type="eggNOG" id="COG4191">
    <property type="taxonomic scope" value="Bacteria"/>
</dbReference>
<keyword evidence="4" id="KW-0597">Phosphoprotein</keyword>
<dbReference type="PATRIC" id="fig|1162668.3.peg.453"/>
<keyword evidence="10" id="KW-1133">Transmembrane helix</keyword>